<dbReference type="Gene3D" id="3.40.50.720">
    <property type="entry name" value="NAD(P)-binding Rossmann-like Domain"/>
    <property type="match status" value="1"/>
</dbReference>
<reference evidence="4 5" key="1">
    <citation type="journal article" date="2020" name="Arch. Microbiol.">
        <title>The genome sequence of the giant phototrophic gammaproteobacterium Thiospirillum jenense gives insight into its physiological properties and phylogenetic relationships.</title>
        <authorList>
            <person name="Imhoff J.F."/>
            <person name="Meyer T.E."/>
            <person name="Kyndt J.A."/>
        </authorList>
    </citation>
    <scope>NUCLEOTIDE SEQUENCE [LARGE SCALE GENOMIC DNA]</scope>
    <source>
        <strain evidence="4 5">DSM 216</strain>
    </source>
</reference>
<sequence length="241" mass="25135">MSHLIKTSIKPVTVITGAAGNLGAAFATAMAATGARLVLLDHNADALNAVCATLPAGCEATSFIVDLMTPAAIAQTIAAIKKRYDHIDILANIAGGFSMGPPVHETSDDDWERMMNLNARSVFYLCRAIVPTMIAQGGGSIINVAARAALMGQAQMAPYCASKSAVMSLTESLAAELSAHSIRVNCVLPGTLDTPQNRAAMPNADYQRWVTPASLAEVMVFLTSNAARDISGAAIPVYGRC</sequence>
<proteinExistence type="inferred from homology"/>
<dbReference type="PANTHER" id="PTHR42760:SF115">
    <property type="entry name" value="3-OXOACYL-[ACYL-CARRIER-PROTEIN] REDUCTASE FABG"/>
    <property type="match status" value="1"/>
</dbReference>
<evidence type="ECO:0000313" key="5">
    <source>
        <dbReference type="Proteomes" id="UP000548632"/>
    </source>
</evidence>
<dbReference type="CDD" id="cd05233">
    <property type="entry name" value="SDR_c"/>
    <property type="match status" value="1"/>
</dbReference>
<dbReference type="InterPro" id="IPR036291">
    <property type="entry name" value="NAD(P)-bd_dom_sf"/>
</dbReference>
<evidence type="ECO:0000256" key="2">
    <source>
        <dbReference type="ARBA" id="ARBA00023002"/>
    </source>
</evidence>
<name>A0A839HBV9_9GAMM</name>
<gene>
    <name evidence="4" type="ORF">HUK38_00855</name>
</gene>
<keyword evidence="5" id="KW-1185">Reference proteome</keyword>
<dbReference type="InterPro" id="IPR002347">
    <property type="entry name" value="SDR_fam"/>
</dbReference>
<dbReference type="AlphaFoldDB" id="A0A839HBV9"/>
<dbReference type="InterPro" id="IPR020904">
    <property type="entry name" value="Sc_DH/Rdtase_CS"/>
</dbReference>
<dbReference type="EMBL" id="JABVCQ010000002">
    <property type="protein sequence ID" value="MBB1124778.1"/>
    <property type="molecule type" value="Genomic_DNA"/>
</dbReference>
<dbReference type="PANTHER" id="PTHR42760">
    <property type="entry name" value="SHORT-CHAIN DEHYDROGENASES/REDUCTASES FAMILY MEMBER"/>
    <property type="match status" value="1"/>
</dbReference>
<evidence type="ECO:0000313" key="4">
    <source>
        <dbReference type="EMBL" id="MBB1124778.1"/>
    </source>
</evidence>
<organism evidence="4 5">
    <name type="scientific">Thiospirillum jenense</name>
    <dbReference type="NCBI Taxonomy" id="1653858"/>
    <lineage>
        <taxon>Bacteria</taxon>
        <taxon>Pseudomonadati</taxon>
        <taxon>Pseudomonadota</taxon>
        <taxon>Gammaproteobacteria</taxon>
        <taxon>Chromatiales</taxon>
        <taxon>Chromatiaceae</taxon>
        <taxon>Thiospirillum</taxon>
    </lineage>
</organism>
<dbReference type="GO" id="GO:0016616">
    <property type="term" value="F:oxidoreductase activity, acting on the CH-OH group of donors, NAD or NADP as acceptor"/>
    <property type="evidence" value="ECO:0007669"/>
    <property type="project" value="TreeGrafter"/>
</dbReference>
<dbReference type="PRINTS" id="PR00080">
    <property type="entry name" value="SDRFAMILY"/>
</dbReference>
<keyword evidence="2" id="KW-0560">Oxidoreductase</keyword>
<protein>
    <submittedName>
        <fullName evidence="4">SDR family oxidoreductase</fullName>
    </submittedName>
</protein>
<dbReference type="RefSeq" id="WP_182581887.1">
    <property type="nucleotide sequence ID" value="NZ_JABVCQ010000002.1"/>
</dbReference>
<dbReference type="Pfam" id="PF00106">
    <property type="entry name" value="adh_short"/>
    <property type="match status" value="1"/>
</dbReference>
<dbReference type="SUPFAM" id="SSF51735">
    <property type="entry name" value="NAD(P)-binding Rossmann-fold domains"/>
    <property type="match status" value="1"/>
</dbReference>
<dbReference type="PROSITE" id="PS00061">
    <property type="entry name" value="ADH_SHORT"/>
    <property type="match status" value="1"/>
</dbReference>
<accession>A0A839HBV9</accession>
<dbReference type="FunFam" id="3.40.50.720:FF:000084">
    <property type="entry name" value="Short-chain dehydrogenase reductase"/>
    <property type="match status" value="1"/>
</dbReference>
<dbReference type="Proteomes" id="UP000548632">
    <property type="component" value="Unassembled WGS sequence"/>
</dbReference>
<comment type="similarity">
    <text evidence="1 3">Belongs to the short-chain dehydrogenases/reductases (SDR) family.</text>
</comment>
<dbReference type="PRINTS" id="PR00081">
    <property type="entry name" value="GDHRDH"/>
</dbReference>
<evidence type="ECO:0000256" key="3">
    <source>
        <dbReference type="RuleBase" id="RU000363"/>
    </source>
</evidence>
<comment type="caution">
    <text evidence="4">The sequence shown here is derived from an EMBL/GenBank/DDBJ whole genome shotgun (WGS) entry which is preliminary data.</text>
</comment>
<evidence type="ECO:0000256" key="1">
    <source>
        <dbReference type="ARBA" id="ARBA00006484"/>
    </source>
</evidence>